<accession>A0A1B7SM87</accession>
<gene>
    <name evidence="3" type="ORF">OGATHE_002992</name>
</gene>
<evidence type="ECO:0000313" key="3">
    <source>
        <dbReference type="EMBL" id="KAH3670179.1"/>
    </source>
</evidence>
<dbReference type="OrthoDB" id="4073891at2759"/>
<protein>
    <submittedName>
        <fullName evidence="3">Uncharacterized protein</fullName>
    </submittedName>
</protein>
<evidence type="ECO:0000256" key="2">
    <source>
        <dbReference type="SAM" id="Phobius"/>
    </source>
</evidence>
<dbReference type="Proteomes" id="UP000788993">
    <property type="component" value="Unassembled WGS sequence"/>
</dbReference>
<sequence length="413" mass="45226">MLSNQTPRFPDTFSGSKSFKPIFFTDPNEEAAQRSPMDEPAAAVENPFKDERSARPSKMSVSPFNSSSGLTDANSSDQFMSTAKTNDYSTTTTTTTSYAHKTKPLIAPTKGYYRTFVVLSFLALLMFVPPLLIGGVSISCGADSVYCLPKIEFQFIDDSRASPLNTIRESIKVITYFAMDLGTDSPAVDFTDKDIKEIDTFSVDNIFKINYFGYCKDNYLTNGRTCTSFRGGLDLPSVLVKDAGMSLSIISSQGQPQDVGDSLVTGFHAILESLGDDNEIAYEALLVKHLGQILPFVILCSFGCCCAALAYAVVLVSLLRSKSRFYKMQKRVSFILGALNALNFASLVLNMGDLIVEYVYVMKLNELTNDNELAAVDFGMGLYVQMGCVALQCAISLGMTVLVLAKPWIKRVI</sequence>
<feature type="compositionally biased region" description="Polar residues" evidence="1">
    <location>
        <begin position="1"/>
        <end position="17"/>
    </location>
</feature>
<feature type="transmembrane region" description="Helical" evidence="2">
    <location>
        <begin position="332"/>
        <end position="360"/>
    </location>
</feature>
<dbReference type="AlphaFoldDB" id="A0A1B7SM87"/>
<feature type="transmembrane region" description="Helical" evidence="2">
    <location>
        <begin position="293"/>
        <end position="320"/>
    </location>
</feature>
<comment type="caution">
    <text evidence="3">The sequence shown here is derived from an EMBL/GenBank/DDBJ whole genome shotgun (WGS) entry which is preliminary data.</text>
</comment>
<feature type="transmembrane region" description="Helical" evidence="2">
    <location>
        <begin position="380"/>
        <end position="405"/>
    </location>
</feature>
<evidence type="ECO:0000313" key="4">
    <source>
        <dbReference type="Proteomes" id="UP000788993"/>
    </source>
</evidence>
<proteinExistence type="predicted"/>
<reference evidence="3" key="2">
    <citation type="submission" date="2021-01" db="EMBL/GenBank/DDBJ databases">
        <authorList>
            <person name="Schikora-Tamarit M.A."/>
        </authorList>
    </citation>
    <scope>NUCLEOTIDE SEQUENCE</scope>
    <source>
        <strain evidence="3">NCAIM Y.01608</strain>
    </source>
</reference>
<feature type="compositionally biased region" description="Polar residues" evidence="1">
    <location>
        <begin position="59"/>
        <end position="76"/>
    </location>
</feature>
<feature type="transmembrane region" description="Helical" evidence="2">
    <location>
        <begin position="111"/>
        <end position="132"/>
    </location>
</feature>
<reference evidence="3" key="1">
    <citation type="journal article" date="2021" name="Open Biol.">
        <title>Shared evolutionary footprints suggest mitochondrial oxidative damage underlies multiple complex I losses in fungi.</title>
        <authorList>
            <person name="Schikora-Tamarit M.A."/>
            <person name="Marcet-Houben M."/>
            <person name="Nosek J."/>
            <person name="Gabaldon T."/>
        </authorList>
    </citation>
    <scope>NUCLEOTIDE SEQUENCE</scope>
    <source>
        <strain evidence="3">NCAIM Y.01608</strain>
    </source>
</reference>
<name>A0A1B7SM87_9ASCO</name>
<evidence type="ECO:0000256" key="1">
    <source>
        <dbReference type="SAM" id="MobiDB-lite"/>
    </source>
</evidence>
<organism evidence="3 4">
    <name type="scientific">Ogataea polymorpha</name>
    <dbReference type="NCBI Taxonomy" id="460523"/>
    <lineage>
        <taxon>Eukaryota</taxon>
        <taxon>Fungi</taxon>
        <taxon>Dikarya</taxon>
        <taxon>Ascomycota</taxon>
        <taxon>Saccharomycotina</taxon>
        <taxon>Pichiomycetes</taxon>
        <taxon>Pichiales</taxon>
        <taxon>Pichiaceae</taxon>
        <taxon>Ogataea</taxon>
    </lineage>
</organism>
<keyword evidence="2" id="KW-1133">Transmembrane helix</keyword>
<dbReference type="RefSeq" id="XP_018212352.1">
    <property type="nucleotide sequence ID" value="XM_018353951.1"/>
</dbReference>
<feature type="region of interest" description="Disordered" evidence="1">
    <location>
        <begin position="1"/>
        <end position="76"/>
    </location>
</feature>
<keyword evidence="4" id="KW-1185">Reference proteome</keyword>
<keyword evidence="2" id="KW-0472">Membrane</keyword>
<dbReference type="EMBL" id="JAEUBD010000983">
    <property type="protein sequence ID" value="KAH3670179.1"/>
    <property type="molecule type" value="Genomic_DNA"/>
</dbReference>
<keyword evidence="2" id="KW-0812">Transmembrane</keyword>